<dbReference type="PANTHER" id="PTHR18934:SF99">
    <property type="entry name" value="ATP-DEPENDENT RNA HELICASE DHX37-RELATED"/>
    <property type="match status" value="1"/>
</dbReference>
<dbReference type="Pfam" id="PF00270">
    <property type="entry name" value="DEAD"/>
    <property type="match status" value="1"/>
</dbReference>
<dbReference type="SUPFAM" id="SSF52540">
    <property type="entry name" value="P-loop containing nucleoside triphosphate hydrolases"/>
    <property type="match status" value="1"/>
</dbReference>
<evidence type="ECO:0000259" key="6">
    <source>
        <dbReference type="PROSITE" id="PS51192"/>
    </source>
</evidence>
<keyword evidence="4" id="KW-0067">ATP-binding</keyword>
<evidence type="ECO:0000313" key="9">
    <source>
        <dbReference type="Proteomes" id="UP000717585"/>
    </source>
</evidence>
<organism evidence="8 9">
    <name type="scientific">Carpediemonas membranifera</name>
    <dbReference type="NCBI Taxonomy" id="201153"/>
    <lineage>
        <taxon>Eukaryota</taxon>
        <taxon>Metamonada</taxon>
        <taxon>Carpediemonas-like organisms</taxon>
        <taxon>Carpediemonas</taxon>
    </lineage>
</organism>
<feature type="compositionally biased region" description="Basic and acidic residues" evidence="5">
    <location>
        <begin position="1"/>
        <end position="18"/>
    </location>
</feature>
<accession>A0A8J6BZF1</accession>
<keyword evidence="1" id="KW-0547">Nucleotide-binding</keyword>
<dbReference type="GO" id="GO:0016787">
    <property type="term" value="F:hydrolase activity"/>
    <property type="evidence" value="ECO:0007669"/>
    <property type="project" value="UniProtKB-KW"/>
</dbReference>
<dbReference type="PANTHER" id="PTHR18934">
    <property type="entry name" value="ATP-DEPENDENT RNA HELICASE"/>
    <property type="match status" value="1"/>
</dbReference>
<dbReference type="Pfam" id="PF00271">
    <property type="entry name" value="Helicase_C"/>
    <property type="match status" value="1"/>
</dbReference>
<evidence type="ECO:0000256" key="5">
    <source>
        <dbReference type="SAM" id="MobiDB-lite"/>
    </source>
</evidence>
<feature type="compositionally biased region" description="Basic and acidic residues" evidence="5">
    <location>
        <begin position="40"/>
        <end position="56"/>
    </location>
</feature>
<dbReference type="CDD" id="cd17917">
    <property type="entry name" value="DEXHc_RHA-like"/>
    <property type="match status" value="1"/>
</dbReference>
<comment type="caution">
    <text evidence="8">The sequence shown here is derived from an EMBL/GenBank/DDBJ whole genome shotgun (WGS) entry which is preliminary data.</text>
</comment>
<feature type="domain" description="Helicase ATP-binding" evidence="6">
    <location>
        <begin position="99"/>
        <end position="267"/>
    </location>
</feature>
<evidence type="ECO:0000256" key="2">
    <source>
        <dbReference type="ARBA" id="ARBA00022801"/>
    </source>
</evidence>
<dbReference type="InterPro" id="IPR014001">
    <property type="entry name" value="Helicase_ATP-bd"/>
</dbReference>
<protein>
    <submittedName>
        <fullName evidence="8">Helicase conserved C-terminal domain</fullName>
    </submittedName>
</protein>
<reference evidence="8" key="1">
    <citation type="submission" date="2021-05" db="EMBL/GenBank/DDBJ databases">
        <title>A free-living protist that lacks canonical eukaryotic 1 DNA replication and segregation systems.</title>
        <authorList>
            <person name="Salas-Leiva D.E."/>
            <person name="Tromer E.C."/>
            <person name="Curtis B.A."/>
            <person name="Jerlstrom-Hultqvist J."/>
            <person name="Kolisko M."/>
            <person name="Yi Z."/>
            <person name="Salas-Leiva J.S."/>
            <person name="Gallot-Lavallee L."/>
            <person name="Kops G.J.P.L."/>
            <person name="Archibald J.M."/>
            <person name="Simpson A.G.B."/>
            <person name="Roger A.J."/>
        </authorList>
    </citation>
    <scope>NUCLEOTIDE SEQUENCE</scope>
    <source>
        <strain evidence="8">BICM</strain>
    </source>
</reference>
<dbReference type="PROSITE" id="PS51194">
    <property type="entry name" value="HELICASE_CTER"/>
    <property type="match status" value="1"/>
</dbReference>
<dbReference type="SMART" id="SM00490">
    <property type="entry name" value="HELICc"/>
    <property type="match status" value="1"/>
</dbReference>
<dbReference type="PROSITE" id="PS51192">
    <property type="entry name" value="HELICASE_ATP_BIND_1"/>
    <property type="match status" value="1"/>
</dbReference>
<name>A0A8J6BZF1_9EUKA</name>
<feature type="domain" description="Helicase C-terminal" evidence="7">
    <location>
        <begin position="340"/>
        <end position="508"/>
    </location>
</feature>
<evidence type="ECO:0000313" key="8">
    <source>
        <dbReference type="EMBL" id="KAG9395466.1"/>
    </source>
</evidence>
<dbReference type="InterPro" id="IPR011545">
    <property type="entry name" value="DEAD/DEAH_box_helicase_dom"/>
</dbReference>
<dbReference type="EMBL" id="JAHDYR010000011">
    <property type="protein sequence ID" value="KAG9395466.1"/>
    <property type="molecule type" value="Genomic_DNA"/>
</dbReference>
<dbReference type="Gene3D" id="3.40.50.300">
    <property type="entry name" value="P-loop containing nucleotide triphosphate hydrolases"/>
    <property type="match status" value="2"/>
</dbReference>
<dbReference type="GO" id="GO:0003723">
    <property type="term" value="F:RNA binding"/>
    <property type="evidence" value="ECO:0007669"/>
    <property type="project" value="TreeGrafter"/>
</dbReference>
<evidence type="ECO:0000256" key="4">
    <source>
        <dbReference type="ARBA" id="ARBA00022840"/>
    </source>
</evidence>
<dbReference type="GO" id="GO:0004386">
    <property type="term" value="F:helicase activity"/>
    <property type="evidence" value="ECO:0007669"/>
    <property type="project" value="UniProtKB-KW"/>
</dbReference>
<dbReference type="InterPro" id="IPR001650">
    <property type="entry name" value="Helicase_C-like"/>
</dbReference>
<dbReference type="CDD" id="cd18791">
    <property type="entry name" value="SF2_C_RHA"/>
    <property type="match status" value="1"/>
</dbReference>
<keyword evidence="3 8" id="KW-0347">Helicase</keyword>
<sequence>MPRELSADCRGDWRDRRNTGGSNRARNGPKRCSDWGSDSSIRERRQNDTRRSRKEPNLKTYRSTFTAPSIDVESLSHHVQAIRRDLVPLPVDDMAVDILRTIQTQRVTVIQASTGSGKSTRIPRYIAECCDGARVLCTQPRRKAATKVSQRIAEEWVSTLGDPDCRVGYYIKDDHKGDSKTLTVQFSTTGWLLQMLVHNPTYLANFTHVVLDEIHERDVDPDILFFIVRRTMMRADLAQTRLVLMSATVNVGLFTEYFNVLCADVPEPPLCLDRHVHDVTDLFLDDIGRTDDLGRVRSTRSMLDNFDFRGLPEGAFERKVESLLFSSSVTRLWAPLICGIVRQRMAHPSSPEGTTVLVFLPGLQAIETVFGELVDMLDDPSVVLYQFHSEVEFDDDVFAVPQPGKTHVILATTIAETSVTIPNVTTVIDTGVAKRPVGDPQGNIILRPTWISQSSALQRRGRTGRVCPGLCVRLYPRWFFDRVMPANPMSVIQALPLETVVLKLLMVNPGETPGQTLSQLLEAPETYRLGTALHNDWIHGFVTSEHDEQTSITPVGRVACSLALSASLCAMVVHSVASGDPALIRTVAVAATINVAGRLPFVLGSWRFDPHPEMYAAQSMRYSTIGRPPNSEPTPFMTGDVATSDVQAMCELLEAYNSGDRNDSFYARHGLKKDLFLSFLSQLRSVTSSIDRAFPPATSRGIAQVFAPLFKRGVDMQGHMFTSDHGAALLSGAMLSGLRSLQVLNATPRPVDLKPKFQEDVDKIKIGPAVRTYLQRSGMDILDFVNESPALELRLHELSCETTDAHPEILTSPGFWESAAELLLNTSYDRNRGVLRPSPQGHSIGCVIARVVQPTGSKAPRLTALLFNMADPAPPLPSRPGRYTAPLTLLTGSLTTLATLSTGVLDDRIVFPCPQHVSGFNRKTCEPGMRDFESGDSGSNNPDPETLVVPFAFRNLKELSTNGQVGVHSVLRRRAVALDSTDQYLLPLALSQSQLSERNVLRLLDAVHVLQLPQSLLTVLLAIFDPDSVHFKAYLDGAGVVTTIYIRRENGGSESFHLDTLHVDDLAQAAKITEMIDDSIERLASSRSFDPSRESMWVGEIFHLFKDISGRNPAEQAPGGKVVEFTTVRRACRVLEGPFDVEIGSVSHEFGDSWE</sequence>
<proteinExistence type="predicted"/>
<dbReference type="OrthoDB" id="66977at2759"/>
<dbReference type="GO" id="GO:0005524">
    <property type="term" value="F:ATP binding"/>
    <property type="evidence" value="ECO:0007669"/>
    <property type="project" value="UniProtKB-KW"/>
</dbReference>
<evidence type="ECO:0000259" key="7">
    <source>
        <dbReference type="PROSITE" id="PS51194"/>
    </source>
</evidence>
<dbReference type="InterPro" id="IPR027417">
    <property type="entry name" value="P-loop_NTPase"/>
</dbReference>
<dbReference type="Proteomes" id="UP000717585">
    <property type="component" value="Unassembled WGS sequence"/>
</dbReference>
<dbReference type="AlphaFoldDB" id="A0A8J6BZF1"/>
<evidence type="ECO:0000256" key="3">
    <source>
        <dbReference type="ARBA" id="ARBA00022806"/>
    </source>
</evidence>
<feature type="region of interest" description="Disordered" evidence="5">
    <location>
        <begin position="1"/>
        <end position="56"/>
    </location>
</feature>
<keyword evidence="9" id="KW-1185">Reference proteome</keyword>
<dbReference type="SMART" id="SM00487">
    <property type="entry name" value="DEXDc"/>
    <property type="match status" value="1"/>
</dbReference>
<evidence type="ECO:0000256" key="1">
    <source>
        <dbReference type="ARBA" id="ARBA00022741"/>
    </source>
</evidence>
<keyword evidence="2" id="KW-0378">Hydrolase</keyword>
<gene>
    <name evidence="8" type="ORF">J8273_3033</name>
</gene>